<keyword evidence="1" id="KW-1133">Transmembrane helix</keyword>
<accession>A0ABZ2YPN6</accession>
<feature type="transmembrane region" description="Helical" evidence="1">
    <location>
        <begin position="67"/>
        <end position="86"/>
    </location>
</feature>
<dbReference type="EMBL" id="CP149822">
    <property type="protein sequence ID" value="WZN41717.1"/>
    <property type="molecule type" value="Genomic_DNA"/>
</dbReference>
<gene>
    <name evidence="2" type="ORF">WJU16_01525</name>
</gene>
<evidence type="ECO:0000313" key="3">
    <source>
        <dbReference type="Proteomes" id="UP001485459"/>
    </source>
</evidence>
<evidence type="ECO:0000313" key="2">
    <source>
        <dbReference type="EMBL" id="WZN41717.1"/>
    </source>
</evidence>
<sequence length="174" mass="19701">MDPLQEAWQKMPAARTSPAGLREMIQRHPARRGMRRQMIFEILSLTVFLLVYYDFFDGARRPASANAWLVAAVALVILHNVTGYFFSRRVLAGNHLQEMVKGYLSGMRRFAVVSVAARVGMVVCMLLFFCSGLAMTDWKMAMLMIIGVIAAAQMVWLGIIWRNRIRDIGSSLDE</sequence>
<keyword evidence="3" id="KW-1185">Reference proteome</keyword>
<keyword evidence="1" id="KW-0812">Transmembrane</keyword>
<protein>
    <submittedName>
        <fullName evidence="2">Uncharacterized protein</fullName>
    </submittedName>
</protein>
<dbReference type="Proteomes" id="UP001485459">
    <property type="component" value="Chromosome"/>
</dbReference>
<feature type="transmembrane region" description="Helical" evidence="1">
    <location>
        <begin position="140"/>
        <end position="161"/>
    </location>
</feature>
<dbReference type="RefSeq" id="WP_341836565.1">
    <property type="nucleotide sequence ID" value="NZ_CP149822.1"/>
</dbReference>
<feature type="transmembrane region" description="Helical" evidence="1">
    <location>
        <begin position="38"/>
        <end position="55"/>
    </location>
</feature>
<proteinExistence type="predicted"/>
<evidence type="ECO:0000256" key="1">
    <source>
        <dbReference type="SAM" id="Phobius"/>
    </source>
</evidence>
<feature type="transmembrane region" description="Helical" evidence="1">
    <location>
        <begin position="107"/>
        <end position="134"/>
    </location>
</feature>
<keyword evidence="1" id="KW-0472">Membrane</keyword>
<name>A0ABZ2YPN6_9BACT</name>
<reference evidence="3" key="1">
    <citation type="submission" date="2024-03" db="EMBL/GenBank/DDBJ databases">
        <title>Chitinophaga horti sp. nov., isolated from garden soil.</title>
        <authorList>
            <person name="Lee D.S."/>
            <person name="Han D.M."/>
            <person name="Baek J.H."/>
            <person name="Choi D.G."/>
            <person name="Jeon J.H."/>
            <person name="Jeon C.O."/>
        </authorList>
    </citation>
    <scope>NUCLEOTIDE SEQUENCE [LARGE SCALE GENOMIC DNA]</scope>
    <source>
        <strain evidence="3">GPA1</strain>
    </source>
</reference>
<organism evidence="2 3">
    <name type="scientific">Chitinophaga pollutisoli</name>
    <dbReference type="NCBI Taxonomy" id="3133966"/>
    <lineage>
        <taxon>Bacteria</taxon>
        <taxon>Pseudomonadati</taxon>
        <taxon>Bacteroidota</taxon>
        <taxon>Chitinophagia</taxon>
        <taxon>Chitinophagales</taxon>
        <taxon>Chitinophagaceae</taxon>
        <taxon>Chitinophaga</taxon>
    </lineage>
</organism>